<comment type="caution">
    <text evidence="1">The sequence shown here is derived from an EMBL/GenBank/DDBJ whole genome shotgun (WGS) entry which is preliminary data.</text>
</comment>
<reference evidence="1" key="1">
    <citation type="journal article" date="2019" name="Sci. Rep.">
        <title>Draft genome of Tanacetum cinerariifolium, the natural source of mosquito coil.</title>
        <authorList>
            <person name="Yamashiro T."/>
            <person name="Shiraishi A."/>
            <person name="Satake H."/>
            <person name="Nakayama K."/>
        </authorList>
    </citation>
    <scope>NUCLEOTIDE SEQUENCE</scope>
</reference>
<organism evidence="1">
    <name type="scientific">Tanacetum cinerariifolium</name>
    <name type="common">Dalmatian daisy</name>
    <name type="synonym">Chrysanthemum cinerariifolium</name>
    <dbReference type="NCBI Taxonomy" id="118510"/>
    <lineage>
        <taxon>Eukaryota</taxon>
        <taxon>Viridiplantae</taxon>
        <taxon>Streptophyta</taxon>
        <taxon>Embryophyta</taxon>
        <taxon>Tracheophyta</taxon>
        <taxon>Spermatophyta</taxon>
        <taxon>Magnoliopsida</taxon>
        <taxon>eudicotyledons</taxon>
        <taxon>Gunneridae</taxon>
        <taxon>Pentapetalae</taxon>
        <taxon>asterids</taxon>
        <taxon>campanulids</taxon>
        <taxon>Asterales</taxon>
        <taxon>Asteraceae</taxon>
        <taxon>Asteroideae</taxon>
        <taxon>Anthemideae</taxon>
        <taxon>Anthemidinae</taxon>
        <taxon>Tanacetum</taxon>
    </lineage>
</organism>
<evidence type="ECO:0000313" key="1">
    <source>
        <dbReference type="EMBL" id="GEZ80205.1"/>
    </source>
</evidence>
<gene>
    <name evidence="1" type="ORF">Tci_552178</name>
</gene>
<evidence type="ECO:0008006" key="2">
    <source>
        <dbReference type="Google" id="ProtNLM"/>
    </source>
</evidence>
<protein>
    <recommendedName>
        <fullName evidence="2">Bifunctional epoxide hydrolase 2-like</fullName>
    </recommendedName>
</protein>
<dbReference type="SUPFAM" id="SSF53474">
    <property type="entry name" value="alpha/beta-Hydrolases"/>
    <property type="match status" value="1"/>
</dbReference>
<accession>A0A699IPI1</accession>
<dbReference type="EMBL" id="BKCJ010325532">
    <property type="protein sequence ID" value="GEZ80205.1"/>
    <property type="molecule type" value="Genomic_DNA"/>
</dbReference>
<dbReference type="AlphaFoldDB" id="A0A699IPI1"/>
<dbReference type="Gene3D" id="3.40.50.1820">
    <property type="entry name" value="alpha/beta hydrolase"/>
    <property type="match status" value="2"/>
</dbReference>
<name>A0A699IPI1_TANCI</name>
<dbReference type="InterPro" id="IPR029058">
    <property type="entry name" value="AB_hydrolase_fold"/>
</dbReference>
<sequence length="164" mass="18189">MMAVANAGFRVIAHDFRGLSESHAEPEKASFAHLISDTAFILDALAISKVFVIASENEEIMDLVTPLPSWSLDMVGSEVQVPKVEAKTVLIIGEKDYVLKIPGMDEYVRSGEAKKYVPNQEPIYVPHGSHFVQEQFPNQINQLMITYLHNNKHLTAVCNGPKAL</sequence>
<proteinExistence type="predicted"/>
<dbReference type="PANTHER" id="PTHR43329">
    <property type="entry name" value="EPOXIDE HYDROLASE"/>
    <property type="match status" value="1"/>
</dbReference>